<dbReference type="SUPFAM" id="SSF55729">
    <property type="entry name" value="Acyl-CoA N-acyltransferases (Nat)"/>
    <property type="match status" value="1"/>
</dbReference>
<evidence type="ECO:0000256" key="1">
    <source>
        <dbReference type="ARBA" id="ARBA00022679"/>
    </source>
</evidence>
<dbReference type="Pfam" id="PF13508">
    <property type="entry name" value="Acetyltransf_7"/>
    <property type="match status" value="1"/>
</dbReference>
<evidence type="ECO:0000256" key="2">
    <source>
        <dbReference type="ARBA" id="ARBA00023315"/>
    </source>
</evidence>
<accession>A0A6J6SZA6</accession>
<name>A0A6J6SZA6_9ZZZZ</name>
<feature type="domain" description="N-acetyltransferase" evidence="3">
    <location>
        <begin position="7"/>
        <end position="172"/>
    </location>
</feature>
<reference evidence="4" key="1">
    <citation type="submission" date="2020-05" db="EMBL/GenBank/DDBJ databases">
        <authorList>
            <person name="Chiriac C."/>
            <person name="Salcher M."/>
            <person name="Ghai R."/>
            <person name="Kavagutti S V."/>
        </authorList>
    </citation>
    <scope>NUCLEOTIDE SEQUENCE</scope>
</reference>
<protein>
    <submittedName>
        <fullName evidence="4">Unannotated protein</fullName>
    </submittedName>
</protein>
<dbReference type="PROSITE" id="PS51186">
    <property type="entry name" value="GNAT"/>
    <property type="match status" value="1"/>
</dbReference>
<evidence type="ECO:0000259" key="3">
    <source>
        <dbReference type="PROSITE" id="PS51186"/>
    </source>
</evidence>
<organism evidence="4">
    <name type="scientific">freshwater metagenome</name>
    <dbReference type="NCBI Taxonomy" id="449393"/>
    <lineage>
        <taxon>unclassified sequences</taxon>
        <taxon>metagenomes</taxon>
        <taxon>ecological metagenomes</taxon>
    </lineage>
</organism>
<dbReference type="InterPro" id="IPR016181">
    <property type="entry name" value="Acyl_CoA_acyltransferase"/>
</dbReference>
<dbReference type="InterPro" id="IPR050832">
    <property type="entry name" value="Bact_Acetyltransf"/>
</dbReference>
<dbReference type="EMBL" id="CAEZYQ010000008">
    <property type="protein sequence ID" value="CAB4740068.1"/>
    <property type="molecule type" value="Genomic_DNA"/>
</dbReference>
<dbReference type="GO" id="GO:0016747">
    <property type="term" value="F:acyltransferase activity, transferring groups other than amino-acyl groups"/>
    <property type="evidence" value="ECO:0007669"/>
    <property type="project" value="InterPro"/>
</dbReference>
<keyword evidence="1" id="KW-0808">Transferase</keyword>
<gene>
    <name evidence="4" type="ORF">UFOPK2761_01193</name>
</gene>
<dbReference type="Gene3D" id="3.40.630.30">
    <property type="match status" value="1"/>
</dbReference>
<dbReference type="AlphaFoldDB" id="A0A6J6SZA6"/>
<sequence length="188" mass="20588">MSGSPPVLVREARPSELRHLAAIEDSGAPLFREWCTGDLPPALVAPAPTGHQRDAEPGRLLVALDPAYDGGPVGFAHLLWLRDDAGLPAAHLEQLSVLLPGHGRRGVGSALVRAACEEARWEGHGSISLCTYRDAPWNGPFYRRLGFREEPRPAAYLRRLREHERALGLDACGVREVLVRDLDRSDRG</sequence>
<evidence type="ECO:0000313" key="4">
    <source>
        <dbReference type="EMBL" id="CAB4740068.1"/>
    </source>
</evidence>
<dbReference type="PANTHER" id="PTHR43877">
    <property type="entry name" value="AMINOALKYLPHOSPHONATE N-ACETYLTRANSFERASE-RELATED-RELATED"/>
    <property type="match status" value="1"/>
</dbReference>
<proteinExistence type="predicted"/>
<keyword evidence="2" id="KW-0012">Acyltransferase</keyword>
<dbReference type="CDD" id="cd04301">
    <property type="entry name" value="NAT_SF"/>
    <property type="match status" value="1"/>
</dbReference>
<dbReference type="InterPro" id="IPR000182">
    <property type="entry name" value="GNAT_dom"/>
</dbReference>